<organism evidence="2 3">
    <name type="scientific">Dendrobium catenatum</name>
    <dbReference type="NCBI Taxonomy" id="906689"/>
    <lineage>
        <taxon>Eukaryota</taxon>
        <taxon>Viridiplantae</taxon>
        <taxon>Streptophyta</taxon>
        <taxon>Embryophyta</taxon>
        <taxon>Tracheophyta</taxon>
        <taxon>Spermatophyta</taxon>
        <taxon>Magnoliopsida</taxon>
        <taxon>Liliopsida</taxon>
        <taxon>Asparagales</taxon>
        <taxon>Orchidaceae</taxon>
        <taxon>Epidendroideae</taxon>
        <taxon>Malaxideae</taxon>
        <taxon>Dendrobiinae</taxon>
        <taxon>Dendrobium</taxon>
    </lineage>
</organism>
<proteinExistence type="predicted"/>
<accession>A0A2I0XEM1</accession>
<keyword evidence="3" id="KW-1185">Reference proteome</keyword>
<reference evidence="2 3" key="1">
    <citation type="journal article" date="2016" name="Sci. Rep.">
        <title>The Dendrobium catenatum Lindl. genome sequence provides insights into polysaccharide synthase, floral development and adaptive evolution.</title>
        <authorList>
            <person name="Zhang G.Q."/>
            <person name="Xu Q."/>
            <person name="Bian C."/>
            <person name="Tsai W.C."/>
            <person name="Yeh C.M."/>
            <person name="Liu K.W."/>
            <person name="Yoshida K."/>
            <person name="Zhang L.S."/>
            <person name="Chang S.B."/>
            <person name="Chen F."/>
            <person name="Shi Y."/>
            <person name="Su Y.Y."/>
            <person name="Zhang Y.Q."/>
            <person name="Chen L.J."/>
            <person name="Yin Y."/>
            <person name="Lin M."/>
            <person name="Huang H."/>
            <person name="Deng H."/>
            <person name="Wang Z.W."/>
            <person name="Zhu S.L."/>
            <person name="Zhao X."/>
            <person name="Deng C."/>
            <person name="Niu S.C."/>
            <person name="Huang J."/>
            <person name="Wang M."/>
            <person name="Liu G.H."/>
            <person name="Yang H.J."/>
            <person name="Xiao X.J."/>
            <person name="Hsiao Y.Y."/>
            <person name="Wu W.L."/>
            <person name="Chen Y.Y."/>
            <person name="Mitsuda N."/>
            <person name="Ohme-Takagi M."/>
            <person name="Luo Y.B."/>
            <person name="Van de Peer Y."/>
            <person name="Liu Z.J."/>
        </authorList>
    </citation>
    <scope>NUCLEOTIDE SEQUENCE [LARGE SCALE GENOMIC DNA]</scope>
    <source>
        <tissue evidence="2">The whole plant</tissue>
    </source>
</reference>
<evidence type="ECO:0000313" key="2">
    <source>
        <dbReference type="EMBL" id="PKU86362.1"/>
    </source>
</evidence>
<evidence type="ECO:0000313" key="3">
    <source>
        <dbReference type="Proteomes" id="UP000233837"/>
    </source>
</evidence>
<dbReference type="EMBL" id="KZ501951">
    <property type="protein sequence ID" value="PKU86362.1"/>
    <property type="molecule type" value="Genomic_DNA"/>
</dbReference>
<sequence length="132" mass="14906">MKGGIVVTKKVIGRSPVKIRIRNEGMNLIHSGGQLQQFSTSLIENIDSFCFPLKQTENLDSFCFLLKQVENLNQLLKLTSLEPPRVKEEDWRRCLRTLLGVTFMNRSHKIPLTSSSLSLPLSPSPLGSLRSR</sequence>
<feature type="region of interest" description="Disordered" evidence="1">
    <location>
        <begin position="113"/>
        <end position="132"/>
    </location>
</feature>
<name>A0A2I0XEM1_9ASPA</name>
<protein>
    <submittedName>
        <fullName evidence="2">Uncharacterized protein</fullName>
    </submittedName>
</protein>
<gene>
    <name evidence="2" type="ORF">MA16_Dca019907</name>
</gene>
<dbReference type="Proteomes" id="UP000233837">
    <property type="component" value="Unassembled WGS sequence"/>
</dbReference>
<dbReference type="AlphaFoldDB" id="A0A2I0XEM1"/>
<evidence type="ECO:0000256" key="1">
    <source>
        <dbReference type="SAM" id="MobiDB-lite"/>
    </source>
</evidence>
<reference evidence="2 3" key="2">
    <citation type="journal article" date="2017" name="Nature">
        <title>The Apostasia genome and the evolution of orchids.</title>
        <authorList>
            <person name="Zhang G.Q."/>
            <person name="Liu K.W."/>
            <person name="Li Z."/>
            <person name="Lohaus R."/>
            <person name="Hsiao Y.Y."/>
            <person name="Niu S.C."/>
            <person name="Wang J.Y."/>
            <person name="Lin Y.C."/>
            <person name="Xu Q."/>
            <person name="Chen L.J."/>
            <person name="Yoshida K."/>
            <person name="Fujiwara S."/>
            <person name="Wang Z.W."/>
            <person name="Zhang Y.Q."/>
            <person name="Mitsuda N."/>
            <person name="Wang M."/>
            <person name="Liu G.H."/>
            <person name="Pecoraro L."/>
            <person name="Huang H.X."/>
            <person name="Xiao X.J."/>
            <person name="Lin M."/>
            <person name="Wu X.Y."/>
            <person name="Wu W.L."/>
            <person name="Chen Y.Y."/>
            <person name="Chang S.B."/>
            <person name="Sakamoto S."/>
            <person name="Ohme-Takagi M."/>
            <person name="Yagi M."/>
            <person name="Zeng S.J."/>
            <person name="Shen C.Y."/>
            <person name="Yeh C.M."/>
            <person name="Luo Y.B."/>
            <person name="Tsai W.C."/>
            <person name="Van de Peer Y."/>
            <person name="Liu Z.J."/>
        </authorList>
    </citation>
    <scope>NUCLEOTIDE SEQUENCE [LARGE SCALE GENOMIC DNA]</scope>
    <source>
        <tissue evidence="2">The whole plant</tissue>
    </source>
</reference>